<keyword evidence="2 4" id="KW-0560">Oxidoreductase</keyword>
<dbReference type="GO" id="GO:0009116">
    <property type="term" value="P:nucleoside metabolic process"/>
    <property type="evidence" value="ECO:0007669"/>
    <property type="project" value="InterPro"/>
</dbReference>
<evidence type="ECO:0000256" key="4">
    <source>
        <dbReference type="HAMAP-Rule" id="MF_00712"/>
    </source>
</evidence>
<dbReference type="EC" id="1.4.4.2" evidence="4"/>
<dbReference type="SUPFAM" id="SSF53383">
    <property type="entry name" value="PLP-dependent transferases"/>
    <property type="match status" value="1"/>
</dbReference>
<dbReference type="CDD" id="cd00613">
    <property type="entry name" value="GDC-P"/>
    <property type="match status" value="1"/>
</dbReference>
<evidence type="ECO:0000313" key="7">
    <source>
        <dbReference type="Proteomes" id="UP000189818"/>
    </source>
</evidence>
<dbReference type="HAMAP" id="MF_00712">
    <property type="entry name" value="GcvPA"/>
    <property type="match status" value="1"/>
</dbReference>
<keyword evidence="7" id="KW-1185">Reference proteome</keyword>
<protein>
    <recommendedName>
        <fullName evidence="4">Probable glycine dehydrogenase (decarboxylating) subunit 1</fullName>
        <ecNumber evidence="4">1.4.4.2</ecNumber>
    </recommendedName>
    <alternativeName>
        <fullName evidence="4">Glycine cleavage system P-protein subunit 1</fullName>
    </alternativeName>
    <alternativeName>
        <fullName evidence="4">Glycine decarboxylase subunit 1</fullName>
    </alternativeName>
    <alternativeName>
        <fullName evidence="4">Glycine dehydrogenase (aminomethyl-transferring) subunit 1</fullName>
    </alternativeName>
</protein>
<accession>A0A1T5DHW8</accession>
<dbReference type="EMBL" id="FUYM01000005">
    <property type="protein sequence ID" value="SKB71325.1"/>
    <property type="molecule type" value="Genomic_DNA"/>
</dbReference>
<proteinExistence type="inferred from homology"/>
<name>A0A1T5DHW8_9SPHN</name>
<dbReference type="AlphaFoldDB" id="A0A1T5DHW8"/>
<dbReference type="Gene3D" id="3.40.640.10">
    <property type="entry name" value="Type I PLP-dependent aspartate aminotransferase-like (Major domain)"/>
    <property type="match status" value="1"/>
</dbReference>
<evidence type="ECO:0000256" key="1">
    <source>
        <dbReference type="ARBA" id="ARBA00003788"/>
    </source>
</evidence>
<dbReference type="InterPro" id="IPR020581">
    <property type="entry name" value="GDC_P"/>
</dbReference>
<dbReference type="RefSeq" id="WP_079648576.1">
    <property type="nucleotide sequence ID" value="NZ_FUYM01000005.1"/>
</dbReference>
<comment type="catalytic activity">
    <reaction evidence="3 4">
        <text>N(6)-[(R)-lipoyl]-L-lysyl-[glycine-cleavage complex H protein] + glycine + H(+) = N(6)-[(R)-S(8)-aminomethyldihydrolipoyl]-L-lysyl-[glycine-cleavage complex H protein] + CO2</text>
        <dbReference type="Rhea" id="RHEA:24304"/>
        <dbReference type="Rhea" id="RHEA-COMP:10494"/>
        <dbReference type="Rhea" id="RHEA-COMP:10495"/>
        <dbReference type="ChEBI" id="CHEBI:15378"/>
        <dbReference type="ChEBI" id="CHEBI:16526"/>
        <dbReference type="ChEBI" id="CHEBI:57305"/>
        <dbReference type="ChEBI" id="CHEBI:83099"/>
        <dbReference type="ChEBI" id="CHEBI:83143"/>
        <dbReference type="EC" id="1.4.4.2"/>
    </reaction>
</comment>
<dbReference type="GO" id="GO:0004375">
    <property type="term" value="F:glycine dehydrogenase (decarboxylating) activity"/>
    <property type="evidence" value="ECO:0007669"/>
    <property type="project" value="UniProtKB-EC"/>
</dbReference>
<evidence type="ECO:0000256" key="2">
    <source>
        <dbReference type="ARBA" id="ARBA00023002"/>
    </source>
</evidence>
<dbReference type="OrthoDB" id="9801272at2"/>
<evidence type="ECO:0000256" key="3">
    <source>
        <dbReference type="ARBA" id="ARBA00049026"/>
    </source>
</evidence>
<evidence type="ECO:0000259" key="5">
    <source>
        <dbReference type="Pfam" id="PF02347"/>
    </source>
</evidence>
<comment type="function">
    <text evidence="1 4">The glycine cleavage system catalyzes the degradation of glycine. The P protein binds the alpha-amino group of glycine through its pyridoxal phosphate cofactor; CO(2) is released and the remaining methylamine moiety is then transferred to the lipoamide cofactor of the H protein.</text>
</comment>
<gene>
    <name evidence="4" type="primary">gcvPA</name>
    <name evidence="6" type="ORF">SAMN06295920_105206</name>
</gene>
<dbReference type="PANTHER" id="PTHR42806:SF1">
    <property type="entry name" value="GLYCINE DEHYDROGENASE (DECARBOXYLATING)"/>
    <property type="match status" value="1"/>
</dbReference>
<comment type="subunit">
    <text evidence="4">The glycine cleavage system is composed of four proteins: P, T, L and H. In this organism, the P 'protein' is a heterodimer of two subunits.</text>
</comment>
<dbReference type="Pfam" id="PF02347">
    <property type="entry name" value="GDC-P"/>
    <property type="match status" value="1"/>
</dbReference>
<dbReference type="InterPro" id="IPR023010">
    <property type="entry name" value="GcvPA"/>
</dbReference>
<dbReference type="InterPro" id="IPR015421">
    <property type="entry name" value="PyrdxlP-dep_Trfase_major"/>
</dbReference>
<comment type="similarity">
    <text evidence="4">Belongs to the GcvP family. N-terminal subunit subfamily.</text>
</comment>
<dbReference type="PIRSF" id="PIRSF006815">
    <property type="entry name" value="GcvPA"/>
    <property type="match status" value="1"/>
</dbReference>
<dbReference type="PANTHER" id="PTHR42806">
    <property type="entry name" value="GLYCINE CLEAVAGE SYSTEM P-PROTEIN"/>
    <property type="match status" value="1"/>
</dbReference>
<organism evidence="6 7">
    <name type="scientific">Rhizorhabdus histidinilytica</name>
    <dbReference type="NCBI Taxonomy" id="439228"/>
    <lineage>
        <taxon>Bacteria</taxon>
        <taxon>Pseudomonadati</taxon>
        <taxon>Pseudomonadota</taxon>
        <taxon>Alphaproteobacteria</taxon>
        <taxon>Sphingomonadales</taxon>
        <taxon>Sphingomonadaceae</taxon>
        <taxon>Rhizorhabdus</taxon>
    </lineage>
</organism>
<feature type="domain" description="Glycine cleavage system P-protein N-terminal" evidence="5">
    <location>
        <begin position="1"/>
        <end position="449"/>
    </location>
</feature>
<reference evidence="7" key="1">
    <citation type="submission" date="2017-02" db="EMBL/GenBank/DDBJ databases">
        <authorList>
            <person name="Varghese N."/>
            <person name="Submissions S."/>
        </authorList>
    </citation>
    <scope>NUCLEOTIDE SEQUENCE [LARGE SCALE GENOMIC DNA]</scope>
    <source>
        <strain evidence="7">UM2</strain>
    </source>
</reference>
<dbReference type="InterPro" id="IPR049315">
    <property type="entry name" value="GDC-P_N"/>
</dbReference>
<sequence length="456" mass="47963">MRYLPLTDADRSAMLARIGAASIDDLFADVPEAARLAGPIAGLPAHASELAVERHMSRLARRNLSAGEAPFFLGCGAYRHHVPASVDHLIQRGEFLTSYTPYQPEIAQGTLQALFEFQTQVARLFGCDVANASMYDGSTACWEAITMARRVTKRAKAVLSAGLHPHYVSLAKTMARFTGDRLDVAIPDLTPGAPGDDMARLLAAIDGETSCVVVQNPNILGHVADLSELAARAHEKGALLVVVVTEPVALGAIRSPGEMGADIVVGEGQSIGVGLNFGGPYVGLFACAEKHVRQMPGRLAGVTADADGQRGFVLTLSTREQHIRREKATSNICTNAGLCALAFSIHLTLLGETGLRRLAELNHAGAVAAAERLARVPGVELVNGAFFNEFTLKLPREARPVVRSLADKGILGGVSLGRLYPGEASLAGGLVVAVTETASGEDVETLAQALEAEIAA</sequence>
<dbReference type="STRING" id="439228.SAMN06295920_105206"/>
<dbReference type="InterPro" id="IPR015424">
    <property type="entry name" value="PyrdxlP-dep_Trfase"/>
</dbReference>
<dbReference type="Proteomes" id="UP000189818">
    <property type="component" value="Unassembled WGS sequence"/>
</dbReference>
<dbReference type="Gene3D" id="3.90.1150.10">
    <property type="entry name" value="Aspartate Aminotransferase, domain 1"/>
    <property type="match status" value="1"/>
</dbReference>
<dbReference type="NCBIfam" id="NF001696">
    <property type="entry name" value="PRK00451.1"/>
    <property type="match status" value="1"/>
</dbReference>
<dbReference type="InterPro" id="IPR015422">
    <property type="entry name" value="PyrdxlP-dep_Trfase_small"/>
</dbReference>
<evidence type="ECO:0000313" key="6">
    <source>
        <dbReference type="EMBL" id="SKB71325.1"/>
    </source>
</evidence>
<dbReference type="GO" id="GO:0019464">
    <property type="term" value="P:glycine decarboxylation via glycine cleavage system"/>
    <property type="evidence" value="ECO:0007669"/>
    <property type="project" value="UniProtKB-UniRule"/>
</dbReference>